<sequence>MCLVVTAAAVTAGLAPAAYAAPVPPDVATKLAGKTVFLDPGHQGPNHTQNLARPVNNGRGGTKECQTTGMTALDGTPEHTINWRVASLVKQSLEALGARVVMSRQDDTGWGGCVDERAAAANRSGADIAISIHADSAPPQDRGFHMIVPQLPVPNAKVNQVQAGAGMAATKAVRDAYVKAGFPEATYAGAVNGLQTRSDIVGPALTEVPDVFIEMGNGANKDDAAQLVSNDGQIKHAIAITTGLVTYLLGGQPSSGSADSRAAAPLPGQPNAVPAANLAPGAAQDRSQSPAPTAAPTAPAQSAPSAYTPGTAPQYQAPGTAPQNQSAPGVTPQPGTNITPGTQTQPGAANSTDPNSAMATLIISAIKLLAPLGKTLGLGDLANSELINLAYTLVSTLIGAAGNAATAAAGAMTK</sequence>
<dbReference type="SUPFAM" id="SSF53187">
    <property type="entry name" value="Zn-dependent exopeptidases"/>
    <property type="match status" value="1"/>
</dbReference>
<protein>
    <submittedName>
        <fullName evidence="5">N-acetylmuramoyl-L-alanine amidase</fullName>
        <ecNumber evidence="5">3.5.1.28</ecNumber>
    </submittedName>
</protein>
<feature type="region of interest" description="Disordered" evidence="2">
    <location>
        <begin position="40"/>
        <end position="73"/>
    </location>
</feature>
<dbReference type="EMBL" id="JAHKNI010000010">
    <property type="protein sequence ID" value="MBU3065250.1"/>
    <property type="molecule type" value="Genomic_DNA"/>
</dbReference>
<name>A0ABS6B661_9NOCA</name>
<comment type="caution">
    <text evidence="5">The sequence shown here is derived from an EMBL/GenBank/DDBJ whole genome shotgun (WGS) entry which is preliminary data.</text>
</comment>
<dbReference type="CDD" id="cd02696">
    <property type="entry name" value="MurNAc-LAA"/>
    <property type="match status" value="1"/>
</dbReference>
<keyword evidence="1 5" id="KW-0378">Hydrolase</keyword>
<evidence type="ECO:0000256" key="1">
    <source>
        <dbReference type="ARBA" id="ARBA00022801"/>
    </source>
</evidence>
<accession>A0ABS6B661</accession>
<dbReference type="Pfam" id="PF01520">
    <property type="entry name" value="Amidase_3"/>
    <property type="match status" value="1"/>
</dbReference>
<keyword evidence="6" id="KW-1185">Reference proteome</keyword>
<dbReference type="PANTHER" id="PTHR30404">
    <property type="entry name" value="N-ACETYLMURAMOYL-L-ALANINE AMIDASE"/>
    <property type="match status" value="1"/>
</dbReference>
<evidence type="ECO:0000256" key="2">
    <source>
        <dbReference type="SAM" id="MobiDB-lite"/>
    </source>
</evidence>
<dbReference type="InterPro" id="IPR002508">
    <property type="entry name" value="MurNAc-LAA_cat"/>
</dbReference>
<feature type="compositionally biased region" description="Polar residues" evidence="2">
    <location>
        <begin position="321"/>
        <end position="353"/>
    </location>
</feature>
<dbReference type="GO" id="GO:0008745">
    <property type="term" value="F:N-acetylmuramoyl-L-alanine amidase activity"/>
    <property type="evidence" value="ECO:0007669"/>
    <property type="project" value="UniProtKB-EC"/>
</dbReference>
<dbReference type="PANTHER" id="PTHR30404:SF0">
    <property type="entry name" value="N-ACETYLMURAMOYL-L-ALANINE AMIDASE AMIC"/>
    <property type="match status" value="1"/>
</dbReference>
<feature type="chain" id="PRO_5046465134" evidence="3">
    <location>
        <begin position="21"/>
        <end position="414"/>
    </location>
</feature>
<organism evidence="5 6">
    <name type="scientific">Nocardia albiluteola</name>
    <dbReference type="NCBI Taxonomy" id="2842303"/>
    <lineage>
        <taxon>Bacteria</taxon>
        <taxon>Bacillati</taxon>
        <taxon>Actinomycetota</taxon>
        <taxon>Actinomycetes</taxon>
        <taxon>Mycobacteriales</taxon>
        <taxon>Nocardiaceae</taxon>
        <taxon>Nocardia</taxon>
    </lineage>
</organism>
<dbReference type="SMART" id="SM00646">
    <property type="entry name" value="Ami_3"/>
    <property type="match status" value="1"/>
</dbReference>
<feature type="signal peptide" evidence="3">
    <location>
        <begin position="1"/>
        <end position="20"/>
    </location>
</feature>
<evidence type="ECO:0000313" key="6">
    <source>
        <dbReference type="Proteomes" id="UP000733379"/>
    </source>
</evidence>
<evidence type="ECO:0000313" key="5">
    <source>
        <dbReference type="EMBL" id="MBU3065250.1"/>
    </source>
</evidence>
<dbReference type="Proteomes" id="UP000733379">
    <property type="component" value="Unassembled WGS sequence"/>
</dbReference>
<reference evidence="5 6" key="1">
    <citation type="submission" date="2021-06" db="EMBL/GenBank/DDBJ databases">
        <title>Actinomycetes sequencing.</title>
        <authorList>
            <person name="Shan Q."/>
        </authorList>
    </citation>
    <scope>NUCLEOTIDE SEQUENCE [LARGE SCALE GENOMIC DNA]</scope>
    <source>
        <strain evidence="5 6">NEAU-G5</strain>
    </source>
</reference>
<evidence type="ECO:0000256" key="3">
    <source>
        <dbReference type="SAM" id="SignalP"/>
    </source>
</evidence>
<gene>
    <name evidence="5" type="ORF">KO481_27445</name>
</gene>
<feature type="region of interest" description="Disordered" evidence="2">
    <location>
        <begin position="253"/>
        <end position="353"/>
    </location>
</feature>
<feature type="domain" description="MurNAc-LAA" evidence="4">
    <location>
        <begin position="118"/>
        <end position="245"/>
    </location>
</feature>
<dbReference type="Gene3D" id="3.40.630.40">
    <property type="entry name" value="Zn-dependent exopeptidases"/>
    <property type="match status" value="1"/>
</dbReference>
<proteinExistence type="predicted"/>
<keyword evidence="3" id="KW-0732">Signal</keyword>
<dbReference type="EC" id="3.5.1.28" evidence="5"/>
<feature type="compositionally biased region" description="Low complexity" evidence="2">
    <location>
        <begin position="270"/>
        <end position="306"/>
    </location>
</feature>
<evidence type="ECO:0000259" key="4">
    <source>
        <dbReference type="SMART" id="SM00646"/>
    </source>
</evidence>
<dbReference type="InterPro" id="IPR050695">
    <property type="entry name" value="N-acetylmuramoyl_amidase_3"/>
</dbReference>